<proteinExistence type="predicted"/>
<keyword evidence="1" id="KW-0472">Membrane</keyword>
<accession>A0A1M4T2R9</accession>
<reference evidence="3" key="1">
    <citation type="submission" date="2016-11" db="EMBL/GenBank/DDBJ databases">
        <authorList>
            <person name="Varghese N."/>
            <person name="Submissions S."/>
        </authorList>
    </citation>
    <scope>NUCLEOTIDE SEQUENCE [LARGE SCALE GENOMIC DNA]</scope>
    <source>
        <strain evidence="3">DSM 16990</strain>
    </source>
</reference>
<feature type="transmembrane region" description="Helical" evidence="1">
    <location>
        <begin position="81"/>
        <end position="102"/>
    </location>
</feature>
<evidence type="ECO:0000256" key="1">
    <source>
        <dbReference type="SAM" id="Phobius"/>
    </source>
</evidence>
<keyword evidence="1" id="KW-1133">Transmembrane helix</keyword>
<dbReference type="OrthoDB" id="2988517at2"/>
<evidence type="ECO:0000313" key="2">
    <source>
        <dbReference type="EMBL" id="SHE38739.1"/>
    </source>
</evidence>
<dbReference type="AlphaFoldDB" id="A0A1M4T2R9"/>
<dbReference type="Proteomes" id="UP000184287">
    <property type="component" value="Unassembled WGS sequence"/>
</dbReference>
<dbReference type="RefSeq" id="WP_073225962.1">
    <property type="nucleotide sequence ID" value="NZ_FQUQ01000001.1"/>
</dbReference>
<organism evidence="2 3">
    <name type="scientific">Pedobacter caeni</name>
    <dbReference type="NCBI Taxonomy" id="288992"/>
    <lineage>
        <taxon>Bacteria</taxon>
        <taxon>Pseudomonadati</taxon>
        <taxon>Bacteroidota</taxon>
        <taxon>Sphingobacteriia</taxon>
        <taxon>Sphingobacteriales</taxon>
        <taxon>Sphingobacteriaceae</taxon>
        <taxon>Pedobacter</taxon>
    </lineage>
</organism>
<dbReference type="EMBL" id="FQUQ01000001">
    <property type="protein sequence ID" value="SHE38739.1"/>
    <property type="molecule type" value="Genomic_DNA"/>
</dbReference>
<sequence>MDNNHLTDDIIQAYIVREVADNKIALHISACAICKAKLESYQVLMRAMGNIEPETFSFDATALVMQKIEQSENKKITIGSYALTAFLAILILGVFVICIPLIRPVFQVFHSMIANALILVSALSVFIFLLTAVLRQYKQKEMLLTA</sequence>
<keyword evidence="3" id="KW-1185">Reference proteome</keyword>
<dbReference type="STRING" id="288992.SAMN04488522_10162"/>
<protein>
    <submittedName>
        <fullName evidence="2">Uncharacterized protein</fullName>
    </submittedName>
</protein>
<feature type="transmembrane region" description="Helical" evidence="1">
    <location>
        <begin position="108"/>
        <end position="134"/>
    </location>
</feature>
<name>A0A1M4T2R9_9SPHI</name>
<gene>
    <name evidence="2" type="ORF">SAMN04488522_10162</name>
</gene>
<evidence type="ECO:0000313" key="3">
    <source>
        <dbReference type="Proteomes" id="UP000184287"/>
    </source>
</evidence>
<keyword evidence="1" id="KW-0812">Transmembrane</keyword>